<dbReference type="Pfam" id="PF00018">
    <property type="entry name" value="SH3_1"/>
    <property type="match status" value="1"/>
</dbReference>
<dbReference type="InterPro" id="IPR050964">
    <property type="entry name" value="Striated_Muscle_Regulatory"/>
</dbReference>
<evidence type="ECO:0000259" key="9">
    <source>
        <dbReference type="PROSITE" id="PS50835"/>
    </source>
</evidence>
<dbReference type="InterPro" id="IPR007110">
    <property type="entry name" value="Ig-like_dom"/>
</dbReference>
<dbReference type="GO" id="GO:0040017">
    <property type="term" value="P:positive regulation of locomotion"/>
    <property type="evidence" value="ECO:0007669"/>
    <property type="project" value="UniProtKB-ARBA"/>
</dbReference>
<keyword evidence="4" id="KW-0963">Cytoplasm</keyword>
<feature type="domain" description="Ig-like" evidence="9">
    <location>
        <begin position="311"/>
        <end position="403"/>
    </location>
</feature>
<keyword evidence="6" id="KW-0393">Immunoglobulin domain</keyword>
<dbReference type="Proteomes" id="UP000759131">
    <property type="component" value="Unassembled WGS sequence"/>
</dbReference>
<feature type="domain" description="Ig-like" evidence="9">
    <location>
        <begin position="189"/>
        <end position="280"/>
    </location>
</feature>
<dbReference type="SMART" id="SM00409">
    <property type="entry name" value="IG"/>
    <property type="match status" value="4"/>
</dbReference>
<dbReference type="OrthoDB" id="6426872at2759"/>
<feature type="domain" description="Ig-like" evidence="9">
    <location>
        <begin position="411"/>
        <end position="501"/>
    </location>
</feature>
<keyword evidence="5" id="KW-0677">Repeat</keyword>
<evidence type="ECO:0000313" key="11">
    <source>
        <dbReference type="Proteomes" id="UP000759131"/>
    </source>
</evidence>
<name>A0A7R9KET0_9ACAR</name>
<dbReference type="SUPFAM" id="SSF50044">
    <property type="entry name" value="SH3-domain"/>
    <property type="match status" value="1"/>
</dbReference>
<evidence type="ECO:0000256" key="5">
    <source>
        <dbReference type="ARBA" id="ARBA00022737"/>
    </source>
</evidence>
<dbReference type="SUPFAM" id="SSF48726">
    <property type="entry name" value="Immunoglobulin"/>
    <property type="match status" value="6"/>
</dbReference>
<dbReference type="PANTHER" id="PTHR13817:SF164">
    <property type="entry name" value="ZORMIN, ISOFORM J"/>
    <property type="match status" value="1"/>
</dbReference>
<dbReference type="EMBL" id="OC854953">
    <property type="protein sequence ID" value="CAD7620846.1"/>
    <property type="molecule type" value="Genomic_DNA"/>
</dbReference>
<evidence type="ECO:0000256" key="4">
    <source>
        <dbReference type="ARBA" id="ARBA00022490"/>
    </source>
</evidence>
<evidence type="ECO:0008006" key="12">
    <source>
        <dbReference type="Google" id="ProtNLM"/>
    </source>
</evidence>
<dbReference type="FunFam" id="2.60.40.10:FF:000107">
    <property type="entry name" value="Myosin, light chain kinase a"/>
    <property type="match status" value="1"/>
</dbReference>
<dbReference type="FunFam" id="2.60.40.10:FF:000714">
    <property type="entry name" value="Titin novex-3"/>
    <property type="match status" value="1"/>
</dbReference>
<organism evidence="10">
    <name type="scientific">Medioppia subpectinata</name>
    <dbReference type="NCBI Taxonomy" id="1979941"/>
    <lineage>
        <taxon>Eukaryota</taxon>
        <taxon>Metazoa</taxon>
        <taxon>Ecdysozoa</taxon>
        <taxon>Arthropoda</taxon>
        <taxon>Chelicerata</taxon>
        <taxon>Arachnida</taxon>
        <taxon>Acari</taxon>
        <taxon>Acariformes</taxon>
        <taxon>Sarcoptiformes</taxon>
        <taxon>Oribatida</taxon>
        <taxon>Brachypylina</taxon>
        <taxon>Oppioidea</taxon>
        <taxon>Oppiidae</taxon>
        <taxon>Medioppia</taxon>
    </lineage>
</organism>
<gene>
    <name evidence="10" type="ORF">OSB1V03_LOCUS1327</name>
</gene>
<dbReference type="AlphaFoldDB" id="A0A7R9KET0"/>
<dbReference type="InterPro" id="IPR036028">
    <property type="entry name" value="SH3-like_dom_sf"/>
</dbReference>
<dbReference type="GO" id="GO:0045989">
    <property type="term" value="P:positive regulation of striated muscle contraction"/>
    <property type="evidence" value="ECO:0007669"/>
    <property type="project" value="UniProtKB-ARBA"/>
</dbReference>
<evidence type="ECO:0000256" key="6">
    <source>
        <dbReference type="ARBA" id="ARBA00023319"/>
    </source>
</evidence>
<keyword evidence="11" id="KW-1185">Reference proteome</keyword>
<evidence type="ECO:0000256" key="3">
    <source>
        <dbReference type="ARBA" id="ARBA00022443"/>
    </source>
</evidence>
<feature type="domain" description="SH3" evidence="8">
    <location>
        <begin position="98"/>
        <end position="159"/>
    </location>
</feature>
<dbReference type="FunFam" id="2.60.40.10:FF:000425">
    <property type="entry name" value="Myosin light chain kinase"/>
    <property type="match status" value="1"/>
</dbReference>
<dbReference type="InterPro" id="IPR003598">
    <property type="entry name" value="Ig_sub2"/>
</dbReference>
<feature type="domain" description="Ig-like" evidence="9">
    <location>
        <begin position="505"/>
        <end position="579"/>
    </location>
</feature>
<dbReference type="GO" id="GO:0005737">
    <property type="term" value="C:cytoplasm"/>
    <property type="evidence" value="ECO:0007669"/>
    <property type="project" value="UniProtKB-SubCell"/>
</dbReference>
<evidence type="ECO:0000256" key="7">
    <source>
        <dbReference type="PROSITE-ProRule" id="PRU00192"/>
    </source>
</evidence>
<keyword evidence="3 7" id="KW-0728">SH3 domain</keyword>
<proteinExistence type="inferred from homology"/>
<dbReference type="Pfam" id="PF07679">
    <property type="entry name" value="I-set"/>
    <property type="match status" value="5"/>
</dbReference>
<dbReference type="InterPro" id="IPR001452">
    <property type="entry name" value="SH3_domain"/>
</dbReference>
<dbReference type="PROSITE" id="PS50002">
    <property type="entry name" value="SH3"/>
    <property type="match status" value="1"/>
</dbReference>
<reference evidence="10" key="1">
    <citation type="submission" date="2020-11" db="EMBL/GenBank/DDBJ databases">
        <authorList>
            <person name="Tran Van P."/>
        </authorList>
    </citation>
    <scope>NUCLEOTIDE SEQUENCE</scope>
</reference>
<evidence type="ECO:0000259" key="8">
    <source>
        <dbReference type="PROSITE" id="PS50002"/>
    </source>
</evidence>
<dbReference type="InterPro" id="IPR013098">
    <property type="entry name" value="Ig_I-set"/>
</dbReference>
<dbReference type="InterPro" id="IPR013783">
    <property type="entry name" value="Ig-like_fold"/>
</dbReference>
<dbReference type="InterPro" id="IPR003599">
    <property type="entry name" value="Ig_sub"/>
</dbReference>
<accession>A0A7R9KET0</accession>
<evidence type="ECO:0000256" key="1">
    <source>
        <dbReference type="ARBA" id="ARBA00004496"/>
    </source>
</evidence>
<dbReference type="PROSITE" id="PS50835">
    <property type="entry name" value="IG_LIKE"/>
    <property type="match status" value="4"/>
</dbReference>
<sequence>MYYSEDNIAKLIIREVFAEDSGKYTVVAKNTVGYQAYTVDFNVDVDYSDKESVTSRKSLSRELSIVSILEEFAETPKKKVSEERLKELEEIVELKAKKEPEELIATITVVSETPTMLSVSEGDRIYVVERHTSDWWFVRKRITNESGYIESKNLVDSVTYTHILRDKVDEKIDKIPVYQTEEIDNRFAPRFTRDLQCIDAFVGETVTFECQVEGNPRPTITWFKHSSILKPNDEIQMYYSEDNTAKLIIREVFAEDSGKYTVVAKNTVGHQAYTVDLNVEFDYSDIESVTTSRKSLSRESSIVSILEGIPPVFAETPKSIEIKTGKQFAIEVCVSAQTKFNIRWLRNGIEIKESKRIQVKSSEDIYYFKYQLVVEKASEDDEGIYEIIAENKAGIASTTVVVYNEKKKQKPAFIQTFGDVFVEEESETTLSVKYTGHPKPQIQWFRNGKSVKASKTITQRDLNGSESSITIENVVKVNHSGVYKCVASNAIGQCEHSAKVAVISKELRFVERLQETEVQENSKTLLVVKISSDEEDVRWHKNGELIDENNTNFEFIKEGFYRKLLIRETLLENEGEYTCVLGKDNECSADLIVIELPPKIITELEDKSCVFGQTVNFNIELSKGDAIVKWFKDDKSILCLVIKKLI</sequence>
<dbReference type="GO" id="GO:0060298">
    <property type="term" value="P:positive regulation of sarcomere organization"/>
    <property type="evidence" value="ECO:0007669"/>
    <property type="project" value="UniProtKB-ARBA"/>
</dbReference>
<comment type="subcellular location">
    <subcellularLocation>
        <location evidence="1">Cytoplasm</location>
    </subcellularLocation>
</comment>
<dbReference type="Gene3D" id="2.30.30.40">
    <property type="entry name" value="SH3 Domains"/>
    <property type="match status" value="1"/>
</dbReference>
<dbReference type="SMART" id="SM00408">
    <property type="entry name" value="IGc2"/>
    <property type="match status" value="4"/>
</dbReference>
<dbReference type="EMBL" id="CAJPIZ010000378">
    <property type="protein sequence ID" value="CAG2101276.1"/>
    <property type="molecule type" value="Genomic_DNA"/>
</dbReference>
<evidence type="ECO:0000313" key="10">
    <source>
        <dbReference type="EMBL" id="CAD7620846.1"/>
    </source>
</evidence>
<dbReference type="Gene3D" id="2.60.40.10">
    <property type="entry name" value="Immunoglobulins"/>
    <property type="match status" value="6"/>
</dbReference>
<protein>
    <recommendedName>
        <fullName evidence="12">Titin</fullName>
    </recommendedName>
</protein>
<comment type="similarity">
    <text evidence="2">Belongs to the protein kinase superfamily. CAMK Ser/Thr protein kinase family.</text>
</comment>
<evidence type="ECO:0000256" key="2">
    <source>
        <dbReference type="ARBA" id="ARBA00006692"/>
    </source>
</evidence>
<dbReference type="PANTHER" id="PTHR13817">
    <property type="entry name" value="TITIN"/>
    <property type="match status" value="1"/>
</dbReference>
<dbReference type="InterPro" id="IPR036179">
    <property type="entry name" value="Ig-like_dom_sf"/>
</dbReference>